<dbReference type="SUPFAM" id="SSF56047">
    <property type="entry name" value="Ribosomal protein S8"/>
    <property type="match status" value="1"/>
</dbReference>
<dbReference type="Proteomes" id="UP000218113">
    <property type="component" value="Unassembled WGS sequence"/>
</dbReference>
<evidence type="ECO:0000256" key="1">
    <source>
        <dbReference type="ARBA" id="ARBA00006471"/>
    </source>
</evidence>
<dbReference type="GO" id="GO:0005840">
    <property type="term" value="C:ribosome"/>
    <property type="evidence" value="ECO:0007669"/>
    <property type="project" value="UniProtKB-KW"/>
</dbReference>
<accession>A0A2A4SSL0</accession>
<evidence type="ECO:0000256" key="5">
    <source>
        <dbReference type="ARBA" id="ARBA00035525"/>
    </source>
</evidence>
<dbReference type="GO" id="GO:0003735">
    <property type="term" value="F:structural constituent of ribosome"/>
    <property type="evidence" value="ECO:0007669"/>
    <property type="project" value="InterPro"/>
</dbReference>
<protein>
    <recommendedName>
        <fullName evidence="4">Small ribosomal subunit protein uS8</fullName>
    </recommendedName>
    <alternativeName>
        <fullName evidence="5">30S ribosomal protein S8</fullName>
    </alternativeName>
</protein>
<dbReference type="AlphaFoldDB" id="A0A2A4SSL0"/>
<dbReference type="Gene3D" id="3.30.1490.10">
    <property type="match status" value="1"/>
</dbReference>
<gene>
    <name evidence="6" type="primary">rpsH</name>
    <name evidence="6" type="ORF">COB67_12000</name>
</gene>
<comment type="caution">
    <text evidence="6">The sequence shown here is derived from an EMBL/GenBank/DDBJ whole genome shotgun (WGS) entry which is preliminary data.</text>
</comment>
<evidence type="ECO:0000313" key="6">
    <source>
        <dbReference type="EMBL" id="PCI24069.1"/>
    </source>
</evidence>
<evidence type="ECO:0000313" key="7">
    <source>
        <dbReference type="Proteomes" id="UP000218113"/>
    </source>
</evidence>
<dbReference type="InterPro" id="IPR000630">
    <property type="entry name" value="Ribosomal_uS8"/>
</dbReference>
<keyword evidence="3" id="KW-0687">Ribonucleoprotein</keyword>
<keyword evidence="2 6" id="KW-0689">Ribosomal protein</keyword>
<sequence>MKLFSNFTSKLISSVHSHKSYAVLPKNLFYFKFLKLLFREGFVSRVILQNSGRVKVYPKYCGKGFCAFHKIKILSTPGKVFYLSYNELTKMGLGTGIIVLSTCKGLLSHHSCLKLKIGGTALCHVC</sequence>
<reference evidence="7" key="1">
    <citation type="submission" date="2017-08" db="EMBL/GenBank/DDBJ databases">
        <title>A dynamic microbial community with high functional redundancy inhabits the cold, oxic subseafloor aquifer.</title>
        <authorList>
            <person name="Tully B.J."/>
            <person name="Wheat C.G."/>
            <person name="Glazer B.T."/>
            <person name="Huber J.A."/>
        </authorList>
    </citation>
    <scope>NUCLEOTIDE SEQUENCE [LARGE SCALE GENOMIC DNA]</scope>
</reference>
<dbReference type="Pfam" id="PF00410">
    <property type="entry name" value="Ribosomal_S8"/>
    <property type="match status" value="1"/>
</dbReference>
<proteinExistence type="inferred from homology"/>
<comment type="similarity">
    <text evidence="1">Belongs to the universal ribosomal protein uS8 family.</text>
</comment>
<evidence type="ECO:0000256" key="2">
    <source>
        <dbReference type="ARBA" id="ARBA00022980"/>
    </source>
</evidence>
<name>A0A2A4SSL0_9DELT</name>
<evidence type="ECO:0000256" key="4">
    <source>
        <dbReference type="ARBA" id="ARBA00035258"/>
    </source>
</evidence>
<dbReference type="GO" id="GO:0006412">
    <property type="term" value="P:translation"/>
    <property type="evidence" value="ECO:0007669"/>
    <property type="project" value="InterPro"/>
</dbReference>
<dbReference type="InterPro" id="IPR035987">
    <property type="entry name" value="Ribosomal_uS8_sf"/>
</dbReference>
<organism evidence="6 7">
    <name type="scientific">SAR324 cluster bacterium</name>
    <dbReference type="NCBI Taxonomy" id="2024889"/>
    <lineage>
        <taxon>Bacteria</taxon>
        <taxon>Deltaproteobacteria</taxon>
        <taxon>SAR324 cluster</taxon>
    </lineage>
</organism>
<dbReference type="GO" id="GO:1990904">
    <property type="term" value="C:ribonucleoprotein complex"/>
    <property type="evidence" value="ECO:0007669"/>
    <property type="project" value="UniProtKB-KW"/>
</dbReference>
<evidence type="ECO:0000256" key="3">
    <source>
        <dbReference type="ARBA" id="ARBA00023274"/>
    </source>
</evidence>
<dbReference type="EMBL" id="NVSR01000128">
    <property type="protein sequence ID" value="PCI24069.1"/>
    <property type="molecule type" value="Genomic_DNA"/>
</dbReference>